<accession>A0A5N7CDP2</accession>
<dbReference type="PANTHER" id="PTHR19918">
    <property type="entry name" value="CELL DIVISION CYCLE 20 CDC20 FIZZY -RELATED"/>
    <property type="match status" value="1"/>
</dbReference>
<dbReference type="GO" id="GO:1905786">
    <property type="term" value="P:positive regulation of anaphase-promoting complex-dependent catabolic process"/>
    <property type="evidence" value="ECO:0007669"/>
    <property type="project" value="TreeGrafter"/>
</dbReference>
<dbReference type="EMBL" id="ML735240">
    <property type="protein sequence ID" value="KAE8392049.1"/>
    <property type="molecule type" value="Genomic_DNA"/>
</dbReference>
<gene>
    <name evidence="4" type="ORF">BDV23DRAFT_171198</name>
</gene>
<dbReference type="GO" id="GO:1990757">
    <property type="term" value="F:ubiquitin ligase activator activity"/>
    <property type="evidence" value="ECO:0007669"/>
    <property type="project" value="TreeGrafter"/>
</dbReference>
<dbReference type="OrthoDB" id="10263272at2759"/>
<keyword evidence="2" id="KW-0677">Repeat</keyword>
<evidence type="ECO:0000256" key="2">
    <source>
        <dbReference type="ARBA" id="ARBA00022737"/>
    </source>
</evidence>
<sequence>MVPTLPFRILDAPLLRDDFYCSTIAYSTTSGILAVGLGHRVYLWSEAFGVQHPPFANQHTSNHVTSLSFSSENGEKAILAVGRQSGALCLWSVFDSEIRFDISHPDTITCVAFKQMKSRRISAKFPHVEVDTEDLAVGDDNGNIWYYSVEWPDDEIRDEFDWQGSMTLVAKISAHTQQVCGISWSPDGVYLATGGNDNACMLFELRDIIAPRELDNVHRQLLHRHFASSSLPPSSHPETAPMSAGLLSSVGLLISPHDRMVIVPQNSQKHRLAHSAAVKAIAFAPWQPSLLATGGGSNDRAIHFFHTPSGACLATINVYAQVTGLIWSKTRRELVATFGFAQPEHPFRIAVFAWPSCEQIAAIPWGPNGSSWDRTDNESSVDCGRALCAVSYPCRPPTYVLDKLDSPEGSSISSLVNQLRSNRRGGGVHYRRAVVRPTAKEGGLWCPRTVEEGCIIVASSDQSVKFHEVWSTRRKPKAATSGPYAAATTSPHTLNVTVIAAQNNHSTLECWALEPGFTPSTQSGTAGDPVLSLGAGTRNMSYMIIPAHTDGGRHNAPTIQWVTFLSGLAHITLSHSDDEAWIPGGKHGTILAIDTADVSAEGHNTEYPSEEATVTLALPVERVPRHRVLYGGACVESEMDY</sequence>
<protein>
    <submittedName>
        <fullName evidence="4">WD40 repeat-like protein</fullName>
    </submittedName>
</protein>
<keyword evidence="1 3" id="KW-0853">WD repeat</keyword>
<dbReference type="GO" id="GO:0010997">
    <property type="term" value="F:anaphase-promoting complex binding"/>
    <property type="evidence" value="ECO:0007669"/>
    <property type="project" value="InterPro"/>
</dbReference>
<dbReference type="PANTHER" id="PTHR19918:SF5">
    <property type="entry name" value="MEIOSIS-SPECIFIC APC_C ACTIVATOR PROTEIN AMA1"/>
    <property type="match status" value="1"/>
</dbReference>
<reference evidence="4" key="1">
    <citation type="submission" date="2019-04" db="EMBL/GenBank/DDBJ databases">
        <title>Friends and foes A comparative genomics studyof 23 Aspergillus species from section Flavi.</title>
        <authorList>
            <consortium name="DOE Joint Genome Institute"/>
            <person name="Kjaerbolling I."/>
            <person name="Vesth T."/>
            <person name="Frisvad J.C."/>
            <person name="Nybo J.L."/>
            <person name="Theobald S."/>
            <person name="Kildgaard S."/>
            <person name="Isbrandt T."/>
            <person name="Kuo A."/>
            <person name="Sato A."/>
            <person name="Lyhne E.K."/>
            <person name="Kogle M.E."/>
            <person name="Wiebenga A."/>
            <person name="Kun R.S."/>
            <person name="Lubbers R.J."/>
            <person name="Makela M.R."/>
            <person name="Barry K."/>
            <person name="Chovatia M."/>
            <person name="Clum A."/>
            <person name="Daum C."/>
            <person name="Haridas S."/>
            <person name="He G."/>
            <person name="LaButti K."/>
            <person name="Lipzen A."/>
            <person name="Mondo S."/>
            <person name="Riley R."/>
            <person name="Salamov A."/>
            <person name="Simmons B.A."/>
            <person name="Magnuson J.K."/>
            <person name="Henrissat B."/>
            <person name="Mortensen U.H."/>
            <person name="Larsen T.O."/>
            <person name="Devries R.P."/>
            <person name="Grigoriev I.V."/>
            <person name="Machida M."/>
            <person name="Baker S.E."/>
            <person name="Andersen M.R."/>
        </authorList>
    </citation>
    <scope>NUCLEOTIDE SEQUENCE [LARGE SCALE GENOMIC DNA]</scope>
    <source>
        <strain evidence="4">IBT 14317</strain>
    </source>
</reference>
<organism evidence="4">
    <name type="scientific">Petromyces alliaceus</name>
    <name type="common">Aspergillus alliaceus</name>
    <dbReference type="NCBI Taxonomy" id="209559"/>
    <lineage>
        <taxon>Eukaryota</taxon>
        <taxon>Fungi</taxon>
        <taxon>Dikarya</taxon>
        <taxon>Ascomycota</taxon>
        <taxon>Pezizomycotina</taxon>
        <taxon>Eurotiomycetes</taxon>
        <taxon>Eurotiomycetidae</taxon>
        <taxon>Eurotiales</taxon>
        <taxon>Aspergillaceae</taxon>
        <taxon>Aspergillus</taxon>
        <taxon>Aspergillus subgen. Circumdati</taxon>
    </lineage>
</organism>
<dbReference type="InterPro" id="IPR001680">
    <property type="entry name" value="WD40_rpt"/>
</dbReference>
<dbReference type="AlphaFoldDB" id="A0A5N7CDP2"/>
<feature type="repeat" description="WD" evidence="3">
    <location>
        <begin position="172"/>
        <end position="206"/>
    </location>
</feature>
<dbReference type="SMART" id="SM00320">
    <property type="entry name" value="WD40"/>
    <property type="match status" value="4"/>
</dbReference>
<evidence type="ECO:0000256" key="1">
    <source>
        <dbReference type="ARBA" id="ARBA00022574"/>
    </source>
</evidence>
<name>A0A5N7CDP2_PETAA</name>
<dbReference type="SUPFAM" id="SSF50978">
    <property type="entry name" value="WD40 repeat-like"/>
    <property type="match status" value="1"/>
</dbReference>
<evidence type="ECO:0000313" key="4">
    <source>
        <dbReference type="EMBL" id="KAE8392049.1"/>
    </source>
</evidence>
<dbReference type="Proteomes" id="UP000326877">
    <property type="component" value="Unassembled WGS sequence"/>
</dbReference>
<dbReference type="InterPro" id="IPR033010">
    <property type="entry name" value="Cdc20/Fizzy"/>
</dbReference>
<dbReference type="GO" id="GO:0005680">
    <property type="term" value="C:anaphase-promoting complex"/>
    <property type="evidence" value="ECO:0007669"/>
    <property type="project" value="TreeGrafter"/>
</dbReference>
<proteinExistence type="predicted"/>
<dbReference type="PROSITE" id="PS50294">
    <property type="entry name" value="WD_REPEATS_REGION"/>
    <property type="match status" value="1"/>
</dbReference>
<dbReference type="GO" id="GO:0031145">
    <property type="term" value="P:anaphase-promoting complex-dependent catabolic process"/>
    <property type="evidence" value="ECO:0007669"/>
    <property type="project" value="TreeGrafter"/>
</dbReference>
<dbReference type="PROSITE" id="PS50082">
    <property type="entry name" value="WD_REPEATS_2"/>
    <property type="match status" value="1"/>
</dbReference>
<dbReference type="Gene3D" id="2.130.10.10">
    <property type="entry name" value="YVTN repeat-like/Quinoprotein amine dehydrogenase"/>
    <property type="match status" value="2"/>
</dbReference>
<dbReference type="Pfam" id="PF00400">
    <property type="entry name" value="WD40"/>
    <property type="match status" value="1"/>
</dbReference>
<dbReference type="InterPro" id="IPR015943">
    <property type="entry name" value="WD40/YVTN_repeat-like_dom_sf"/>
</dbReference>
<evidence type="ECO:0000256" key="3">
    <source>
        <dbReference type="PROSITE-ProRule" id="PRU00221"/>
    </source>
</evidence>
<dbReference type="InterPro" id="IPR036322">
    <property type="entry name" value="WD40_repeat_dom_sf"/>
</dbReference>